<dbReference type="InterPro" id="IPR013196">
    <property type="entry name" value="HTH_11"/>
</dbReference>
<dbReference type="PROSITE" id="PS50110">
    <property type="entry name" value="RESPONSE_REGULATORY"/>
    <property type="match status" value="1"/>
</dbReference>
<dbReference type="AlphaFoldDB" id="A0A174DFB3"/>
<organism evidence="14 15">
    <name type="scientific">Clostridium paraputrificum</name>
    <dbReference type="NCBI Taxonomy" id="29363"/>
    <lineage>
        <taxon>Bacteria</taxon>
        <taxon>Bacillati</taxon>
        <taxon>Bacillota</taxon>
        <taxon>Clostridia</taxon>
        <taxon>Eubacteriales</taxon>
        <taxon>Clostridiaceae</taxon>
        <taxon>Clostridium</taxon>
    </lineage>
</organism>
<evidence type="ECO:0000256" key="9">
    <source>
        <dbReference type="ARBA" id="ARBA00024867"/>
    </source>
</evidence>
<gene>
    <name evidence="14" type="ORF">CP373A1_05360</name>
</gene>
<dbReference type="Gene3D" id="1.10.10.10">
    <property type="entry name" value="Winged helix-like DNA-binding domain superfamily/Winged helix DNA-binding domain"/>
    <property type="match status" value="1"/>
</dbReference>
<evidence type="ECO:0000256" key="10">
    <source>
        <dbReference type="PIRNR" id="PIRNR006171"/>
    </source>
</evidence>
<accession>A0A174DFB3</accession>
<keyword evidence="5 10" id="KW-0805">Transcription regulation</keyword>
<comment type="subcellular location">
    <subcellularLocation>
        <location evidence="1 10">Cytoplasm</location>
    </subcellularLocation>
</comment>
<dbReference type="Pfam" id="PF00072">
    <property type="entry name" value="Response_reg"/>
    <property type="match status" value="1"/>
</dbReference>
<dbReference type="GO" id="GO:0003700">
    <property type="term" value="F:DNA-binding transcription factor activity"/>
    <property type="evidence" value="ECO:0007669"/>
    <property type="project" value="InterPro"/>
</dbReference>
<dbReference type="InterPro" id="IPR001789">
    <property type="entry name" value="Sig_transdc_resp-reg_receiver"/>
</dbReference>
<keyword evidence="6 10" id="KW-0238">DNA-binding</keyword>
<proteinExistence type="predicted"/>
<feature type="domain" description="Response regulatory" evidence="13">
    <location>
        <begin position="3"/>
        <end position="121"/>
    </location>
</feature>
<dbReference type="PIRSF" id="PIRSF006171">
    <property type="entry name" value="RR_citrat_malat"/>
    <property type="match status" value="1"/>
</dbReference>
<dbReference type="GO" id="GO:0005737">
    <property type="term" value="C:cytoplasm"/>
    <property type="evidence" value="ECO:0007669"/>
    <property type="project" value="UniProtKB-SubCell"/>
</dbReference>
<dbReference type="InterPro" id="IPR051271">
    <property type="entry name" value="2C-system_Tx_regulators"/>
</dbReference>
<dbReference type="PANTHER" id="PTHR45526">
    <property type="entry name" value="TRANSCRIPTIONAL REGULATORY PROTEIN DPIA"/>
    <property type="match status" value="1"/>
</dbReference>
<dbReference type="Pfam" id="PF08279">
    <property type="entry name" value="HTH_11"/>
    <property type="match status" value="1"/>
</dbReference>
<comment type="function">
    <text evidence="9">May play the central regulatory role in sporulation. It may be an element of the effector pathway responsible for the activation of sporulation genes in response to nutritional stress. Spo0A may act in concert with spo0H (a sigma factor) to control the expression of some genes that are critical to the sporulation process.</text>
</comment>
<evidence type="ECO:0000256" key="7">
    <source>
        <dbReference type="ARBA" id="ARBA00023159"/>
    </source>
</evidence>
<keyword evidence="7 10" id="KW-0010">Activator</keyword>
<keyword evidence="8 10" id="KW-0804">Transcription</keyword>
<dbReference type="GO" id="GO:0003677">
    <property type="term" value="F:DNA binding"/>
    <property type="evidence" value="ECO:0007669"/>
    <property type="project" value="UniProtKB-KW"/>
</dbReference>
<evidence type="ECO:0000313" key="14">
    <source>
        <dbReference type="EMBL" id="OBY11383.1"/>
    </source>
</evidence>
<keyword evidence="12" id="KW-0175">Coiled coil</keyword>
<sequence>MIKVMIIEDDPMVRSINIQFLNKVEGIKLVKECGRIEEAKKAIIELKNQIDLVLIDIFLPDGNGIDFLKWTRNENITVDAILITADRSKEAVRDAFKYGAMDYLIKPFRFDRLKEALEKYRTIKKELYAMDELDQEHIDSFMLSKTTKCSESSMPKGINIKTYESIINFLYENPNEKLTSEEIADKIGLSRVTVRRYLEKLYEENKVDKICEYGKIGRPTNYYMLLNS</sequence>
<dbReference type="InterPro" id="IPR011006">
    <property type="entry name" value="CheY-like_superfamily"/>
</dbReference>
<evidence type="ECO:0000256" key="8">
    <source>
        <dbReference type="ARBA" id="ARBA00023163"/>
    </source>
</evidence>
<evidence type="ECO:0000256" key="5">
    <source>
        <dbReference type="ARBA" id="ARBA00023015"/>
    </source>
</evidence>
<evidence type="ECO:0000256" key="3">
    <source>
        <dbReference type="ARBA" id="ARBA00022553"/>
    </source>
</evidence>
<dbReference type="EMBL" id="MAPZ01000014">
    <property type="protein sequence ID" value="OBY11383.1"/>
    <property type="molecule type" value="Genomic_DNA"/>
</dbReference>
<dbReference type="OrthoDB" id="9759232at2"/>
<keyword evidence="2 10" id="KW-0963">Cytoplasm</keyword>
<feature type="modified residue" description="4-aspartylphosphate" evidence="11">
    <location>
        <position position="56"/>
    </location>
</feature>
<evidence type="ECO:0000256" key="2">
    <source>
        <dbReference type="ARBA" id="ARBA00022490"/>
    </source>
</evidence>
<reference evidence="14 15" key="1">
    <citation type="submission" date="2016-06" db="EMBL/GenBank/DDBJ databases">
        <authorList>
            <person name="Kjaerup R.B."/>
            <person name="Dalgaard T.S."/>
            <person name="Juul-Madsen H.R."/>
        </authorList>
    </citation>
    <scope>NUCLEOTIDE SEQUENCE [LARGE SCALE GENOMIC DNA]</scope>
    <source>
        <strain evidence="14 15">373-A1</strain>
    </source>
</reference>
<keyword evidence="3 11" id="KW-0597">Phosphoprotein</keyword>
<dbReference type="PANTHER" id="PTHR45526:SF1">
    <property type="entry name" value="TRANSCRIPTIONAL REGULATORY PROTEIN DCUR-RELATED"/>
    <property type="match status" value="1"/>
</dbReference>
<protein>
    <recommendedName>
        <fullName evidence="10">Transcriptional regulatory protein</fullName>
    </recommendedName>
</protein>
<dbReference type="GO" id="GO:0000156">
    <property type="term" value="F:phosphorelay response regulator activity"/>
    <property type="evidence" value="ECO:0007669"/>
    <property type="project" value="TreeGrafter"/>
</dbReference>
<comment type="caution">
    <text evidence="14">The sequence shown here is derived from an EMBL/GenBank/DDBJ whole genome shotgun (WGS) entry which is preliminary data.</text>
</comment>
<dbReference type="SMART" id="SM00448">
    <property type="entry name" value="REC"/>
    <property type="match status" value="1"/>
</dbReference>
<dbReference type="eggNOG" id="COG4565">
    <property type="taxonomic scope" value="Bacteria"/>
</dbReference>
<name>A0A174DFB3_9CLOT</name>
<evidence type="ECO:0000256" key="6">
    <source>
        <dbReference type="ARBA" id="ARBA00023125"/>
    </source>
</evidence>
<evidence type="ECO:0000256" key="11">
    <source>
        <dbReference type="PROSITE-ProRule" id="PRU00169"/>
    </source>
</evidence>
<dbReference type="InterPro" id="IPR036390">
    <property type="entry name" value="WH_DNA-bd_sf"/>
</dbReference>
<evidence type="ECO:0000256" key="12">
    <source>
        <dbReference type="SAM" id="Coils"/>
    </source>
</evidence>
<evidence type="ECO:0000259" key="13">
    <source>
        <dbReference type="PROSITE" id="PS50110"/>
    </source>
</evidence>
<dbReference type="GeneID" id="42775680"/>
<dbReference type="Proteomes" id="UP000092714">
    <property type="component" value="Unassembled WGS sequence"/>
</dbReference>
<dbReference type="SUPFAM" id="SSF52172">
    <property type="entry name" value="CheY-like"/>
    <property type="match status" value="1"/>
</dbReference>
<keyword evidence="15" id="KW-1185">Reference proteome</keyword>
<evidence type="ECO:0000256" key="4">
    <source>
        <dbReference type="ARBA" id="ARBA00023012"/>
    </source>
</evidence>
<dbReference type="Gene3D" id="3.40.50.2300">
    <property type="match status" value="1"/>
</dbReference>
<dbReference type="InterPro" id="IPR036388">
    <property type="entry name" value="WH-like_DNA-bd_sf"/>
</dbReference>
<dbReference type="RefSeq" id="WP_027097849.1">
    <property type="nucleotide sequence ID" value="NZ_CABHIH010000001.1"/>
</dbReference>
<dbReference type="InterPro" id="IPR024187">
    <property type="entry name" value="Sig_transdc_resp-reg_cit/mal"/>
</dbReference>
<evidence type="ECO:0000256" key="1">
    <source>
        <dbReference type="ARBA" id="ARBA00004496"/>
    </source>
</evidence>
<evidence type="ECO:0000313" key="15">
    <source>
        <dbReference type="Proteomes" id="UP000092714"/>
    </source>
</evidence>
<keyword evidence="4 10" id="KW-0902">Two-component regulatory system</keyword>
<feature type="coiled-coil region" evidence="12">
    <location>
        <begin position="29"/>
        <end position="56"/>
    </location>
</feature>
<dbReference type="SUPFAM" id="SSF46785">
    <property type="entry name" value="Winged helix' DNA-binding domain"/>
    <property type="match status" value="1"/>
</dbReference>